<evidence type="ECO:0000313" key="5">
    <source>
        <dbReference type="Proteomes" id="UP000193435"/>
    </source>
</evidence>
<dbReference type="EMBL" id="FXBJ01000002">
    <property type="protein sequence ID" value="SMH30470.1"/>
    <property type="molecule type" value="Genomic_DNA"/>
</dbReference>
<name>A0A1X7MZV6_9LACT</name>
<dbReference type="PANTHER" id="PTHR43693">
    <property type="entry name" value="PROTEIN PHOSPHATASE CHEZ"/>
    <property type="match status" value="1"/>
</dbReference>
<dbReference type="InterPro" id="IPR050992">
    <property type="entry name" value="CheZ_family_phosphatases"/>
</dbReference>
<dbReference type="PANTHER" id="PTHR43693:SF1">
    <property type="entry name" value="PROTEIN PHOSPHATASE CHEZ"/>
    <property type="match status" value="1"/>
</dbReference>
<evidence type="ECO:0000256" key="1">
    <source>
        <dbReference type="ARBA" id="ARBA00022500"/>
    </source>
</evidence>
<dbReference type="InterPro" id="IPR007597">
    <property type="entry name" value="CheC"/>
</dbReference>
<dbReference type="SUPFAM" id="SSF103039">
    <property type="entry name" value="CheC-like"/>
    <property type="match status" value="1"/>
</dbReference>
<dbReference type="GO" id="GO:0016787">
    <property type="term" value="F:hydrolase activity"/>
    <property type="evidence" value="ECO:0007669"/>
    <property type="project" value="UniProtKB-KW"/>
</dbReference>
<reference evidence="4 5" key="1">
    <citation type="submission" date="2017-04" db="EMBL/GenBank/DDBJ databases">
        <authorList>
            <person name="Afonso C.L."/>
            <person name="Miller P.J."/>
            <person name="Scott M.A."/>
            <person name="Spackman E."/>
            <person name="Goraichik I."/>
            <person name="Dimitrov K.M."/>
            <person name="Suarez D.L."/>
            <person name="Swayne D.E."/>
        </authorList>
    </citation>
    <scope>NUCLEOTIDE SEQUENCE [LARGE SCALE GENOMIC DNA]</scope>
    <source>
        <strain evidence="4 5">LMG26642</strain>
    </source>
</reference>
<dbReference type="GO" id="GO:0006935">
    <property type="term" value="P:chemotaxis"/>
    <property type="evidence" value="ECO:0007669"/>
    <property type="project" value="UniProtKB-KW"/>
</dbReference>
<keyword evidence="5" id="KW-1185">Reference proteome</keyword>
<proteinExistence type="predicted"/>
<gene>
    <name evidence="4" type="ORF">SAMN04488700_1180</name>
</gene>
<sequence length="202" mass="22365">MNSEYSALELDALKEVINIGGGNAATSLSNLIDKPVNMTVPIIEMLDYSEVYEQIMPEDAVVKAIMMRMFGDADGMFLFTVDQAASESIVKMMMPEGISYSELLADSALQELVNILVHSFLNAIIKLLDIQLVTSVPLLTKDMFGAIMSSVYVEQGQYEESVMIIKNEFYYAGDRLESSLYFVPQPGILEKMFELLGVGGED</sequence>
<dbReference type="Gene3D" id="3.40.1550.10">
    <property type="entry name" value="CheC-like"/>
    <property type="match status" value="1"/>
</dbReference>
<accession>A0A1X7MZV6</accession>
<protein>
    <submittedName>
        <fullName evidence="4">Chemotaxis protein CheC</fullName>
    </submittedName>
</protein>
<dbReference type="STRING" id="1073423.SAMN04488700_1180"/>
<dbReference type="OrthoDB" id="9812187at2"/>
<evidence type="ECO:0000256" key="2">
    <source>
        <dbReference type="ARBA" id="ARBA00022801"/>
    </source>
</evidence>
<dbReference type="RefSeq" id="WP_085559365.1">
    <property type="nucleotide sequence ID" value="NZ_FOAH01000001.1"/>
</dbReference>
<feature type="domain" description="CheC-like protein" evidence="3">
    <location>
        <begin position="8"/>
        <end position="43"/>
    </location>
</feature>
<evidence type="ECO:0000313" key="4">
    <source>
        <dbReference type="EMBL" id="SMH30470.1"/>
    </source>
</evidence>
<keyword evidence="1" id="KW-0145">Chemotaxis</keyword>
<organism evidence="4 5">
    <name type="scientific">Carnobacterium iners</name>
    <dbReference type="NCBI Taxonomy" id="1073423"/>
    <lineage>
        <taxon>Bacteria</taxon>
        <taxon>Bacillati</taxon>
        <taxon>Bacillota</taxon>
        <taxon>Bacilli</taxon>
        <taxon>Lactobacillales</taxon>
        <taxon>Carnobacteriaceae</taxon>
        <taxon>Carnobacterium</taxon>
    </lineage>
</organism>
<dbReference type="AlphaFoldDB" id="A0A1X7MZV6"/>
<dbReference type="InterPro" id="IPR028976">
    <property type="entry name" value="CheC-like_sf"/>
</dbReference>
<dbReference type="CDD" id="cd17909">
    <property type="entry name" value="CheC_ClassI"/>
    <property type="match status" value="1"/>
</dbReference>
<dbReference type="Pfam" id="PF04509">
    <property type="entry name" value="CheC"/>
    <property type="match status" value="1"/>
</dbReference>
<evidence type="ECO:0000259" key="3">
    <source>
        <dbReference type="Pfam" id="PF04509"/>
    </source>
</evidence>
<keyword evidence="2" id="KW-0378">Hydrolase</keyword>
<dbReference type="Proteomes" id="UP000193435">
    <property type="component" value="Unassembled WGS sequence"/>
</dbReference>